<sequence>MRTNHLILALVLIPTLGSAQTTPTEIAAASDILTRIEALQQRIAPEETARDITERTDQKRSGLMEHAGQVWDSEMQDLSDHIGRNPEVGWAEFEAVDTLVKVLLSKGFAVETGVADLETAFVATWVSPAGSDGAVLGLIGEYDALRDIDGPFHGDQHNAQTPVAISAALSLKAYMESDRVPGTIRIFGTPAEEVGPPAKTIMYEAGIFDGTDILVRSHSASETSHARAGFGVCCLNINEVKYVFTGRPAHQLTSWNGRNALEAAVRFYTSVNGLRSTLRPEASIQGVIPEGGIAPNVVPARAVVDYYIRYPDEVYLEHMTRMIDDAARGAALATGTAVEIDRYGEYRDGIALGSLEELYFAYARKFGASRINEVPQRPAGYEETGWVTRDIPGIGVGVFSSRDTYHTKGMEADGLGDIGHAGFRLDAQIMSAILYDYLTNPVLRQKVAEEHTELQTLLGEYHKRLREVYAPEISEPSSDDPIQPDWKN</sequence>
<dbReference type="InterPro" id="IPR011650">
    <property type="entry name" value="Peptidase_M20_dimer"/>
</dbReference>
<dbReference type="SUPFAM" id="SSF55031">
    <property type="entry name" value="Bacterial exopeptidase dimerisation domain"/>
    <property type="match status" value="1"/>
</dbReference>
<evidence type="ECO:0000313" key="3">
    <source>
        <dbReference type="EMBL" id="SUZ61106.1"/>
    </source>
</evidence>
<evidence type="ECO:0000256" key="1">
    <source>
        <dbReference type="SAM" id="MobiDB-lite"/>
    </source>
</evidence>
<gene>
    <name evidence="3" type="ORF">METZ01_LOCUS13960</name>
</gene>
<dbReference type="AlphaFoldDB" id="A0A381P2D5"/>
<dbReference type="InterPro" id="IPR036264">
    <property type="entry name" value="Bact_exopeptidase_dim_dom"/>
</dbReference>
<protein>
    <recommendedName>
        <fullName evidence="2">Peptidase M20 dimerisation domain-containing protein</fullName>
    </recommendedName>
</protein>
<evidence type="ECO:0000259" key="2">
    <source>
        <dbReference type="Pfam" id="PF07687"/>
    </source>
</evidence>
<feature type="region of interest" description="Disordered" evidence="1">
    <location>
        <begin position="469"/>
        <end position="488"/>
    </location>
</feature>
<organism evidence="3">
    <name type="scientific">marine metagenome</name>
    <dbReference type="NCBI Taxonomy" id="408172"/>
    <lineage>
        <taxon>unclassified sequences</taxon>
        <taxon>metagenomes</taxon>
        <taxon>ecological metagenomes</taxon>
    </lineage>
</organism>
<dbReference type="GO" id="GO:0046657">
    <property type="term" value="P:folic acid catabolic process"/>
    <property type="evidence" value="ECO:0007669"/>
    <property type="project" value="TreeGrafter"/>
</dbReference>
<dbReference type="SUPFAM" id="SSF53187">
    <property type="entry name" value="Zn-dependent exopeptidases"/>
    <property type="match status" value="1"/>
</dbReference>
<dbReference type="InterPro" id="IPR052030">
    <property type="entry name" value="Peptidase_M20/M20A_hydrolases"/>
</dbReference>
<dbReference type="EMBL" id="UINC01000780">
    <property type="protein sequence ID" value="SUZ61106.1"/>
    <property type="molecule type" value="Genomic_DNA"/>
</dbReference>
<dbReference type="GO" id="GO:0071713">
    <property type="term" value="F:para-aminobenzoyl-glutamate hydrolase activity"/>
    <property type="evidence" value="ECO:0007669"/>
    <property type="project" value="TreeGrafter"/>
</dbReference>
<proteinExistence type="predicted"/>
<dbReference type="Gene3D" id="3.30.70.360">
    <property type="match status" value="1"/>
</dbReference>
<dbReference type="Gene3D" id="3.40.630.10">
    <property type="entry name" value="Zn peptidases"/>
    <property type="match status" value="1"/>
</dbReference>
<feature type="domain" description="Peptidase M20 dimerisation" evidence="2">
    <location>
        <begin position="239"/>
        <end position="328"/>
    </location>
</feature>
<accession>A0A381P2D5</accession>
<name>A0A381P2D5_9ZZZZ</name>
<dbReference type="GO" id="GO:0016805">
    <property type="term" value="F:dipeptidase activity"/>
    <property type="evidence" value="ECO:0007669"/>
    <property type="project" value="TreeGrafter"/>
</dbReference>
<dbReference type="PANTHER" id="PTHR30575:SF0">
    <property type="entry name" value="XAA-ARG DIPEPTIDASE"/>
    <property type="match status" value="1"/>
</dbReference>
<dbReference type="Pfam" id="PF07687">
    <property type="entry name" value="M20_dimer"/>
    <property type="match status" value="1"/>
</dbReference>
<dbReference type="PANTHER" id="PTHR30575">
    <property type="entry name" value="PEPTIDASE M20"/>
    <property type="match status" value="1"/>
</dbReference>
<dbReference type="GO" id="GO:0005737">
    <property type="term" value="C:cytoplasm"/>
    <property type="evidence" value="ECO:0007669"/>
    <property type="project" value="TreeGrafter"/>
</dbReference>
<reference evidence="3" key="1">
    <citation type="submission" date="2018-05" db="EMBL/GenBank/DDBJ databases">
        <authorList>
            <person name="Lanie J.A."/>
            <person name="Ng W.-L."/>
            <person name="Kazmierczak K.M."/>
            <person name="Andrzejewski T.M."/>
            <person name="Davidsen T.M."/>
            <person name="Wayne K.J."/>
            <person name="Tettelin H."/>
            <person name="Glass J.I."/>
            <person name="Rusch D."/>
            <person name="Podicherti R."/>
            <person name="Tsui H.-C.T."/>
            <person name="Winkler M.E."/>
        </authorList>
    </citation>
    <scope>NUCLEOTIDE SEQUENCE</scope>
</reference>